<dbReference type="EMBL" id="VXIV02001604">
    <property type="protein sequence ID" value="KAF6031438.1"/>
    <property type="molecule type" value="Genomic_DNA"/>
</dbReference>
<dbReference type="AlphaFoldDB" id="A0A7J7K1G4"/>
<name>A0A7J7K1G4_BUGNE</name>
<sequence length="269" mass="30573">MTHPNVDRAHQVPLSLTNDNHVVAMRNELLFLKTISQYPKLFTPGPVLTNAIRRYEKIFLPAIKSSNTRHPIQGAPIDIEWVWHCHMLAPLAYHKDCEEVIGMIPDHTMLYQPNVFVNGSYAISDEIRNMWEIYAPKDEPLELNPTVVTEFDGSSGYKSQLSYDLVGAAERQGTFYYNVSLPHYGDSRFLSNAIHRYKIFNHDDNLTDRSADSHLTQSEETTKQLWQQTYDQPFGLSGAMYRGVSPAGKLAVLAPQDNAVGRTCCSQWN</sequence>
<evidence type="ECO:0000313" key="1">
    <source>
        <dbReference type="EMBL" id="KAF6031438.1"/>
    </source>
</evidence>
<comment type="caution">
    <text evidence="1">The sequence shown here is derived from an EMBL/GenBank/DDBJ whole genome shotgun (WGS) entry which is preliminary data.</text>
</comment>
<dbReference type="PANTHER" id="PTHR34365:SF7">
    <property type="entry name" value="GLYCINE-RICH DOMAIN-CONTAINING PROTEIN 1"/>
    <property type="match status" value="1"/>
</dbReference>
<keyword evidence="2" id="KW-1185">Reference proteome</keyword>
<dbReference type="Proteomes" id="UP000593567">
    <property type="component" value="Unassembled WGS sequence"/>
</dbReference>
<protein>
    <submittedName>
        <fullName evidence="1">Uncharacterized protein</fullName>
    </submittedName>
</protein>
<proteinExistence type="predicted"/>
<organism evidence="1 2">
    <name type="scientific">Bugula neritina</name>
    <name type="common">Brown bryozoan</name>
    <name type="synonym">Sertularia neritina</name>
    <dbReference type="NCBI Taxonomy" id="10212"/>
    <lineage>
        <taxon>Eukaryota</taxon>
        <taxon>Metazoa</taxon>
        <taxon>Spiralia</taxon>
        <taxon>Lophotrochozoa</taxon>
        <taxon>Bryozoa</taxon>
        <taxon>Gymnolaemata</taxon>
        <taxon>Cheilostomatida</taxon>
        <taxon>Flustrina</taxon>
        <taxon>Buguloidea</taxon>
        <taxon>Bugulidae</taxon>
        <taxon>Bugula</taxon>
    </lineage>
</organism>
<gene>
    <name evidence="1" type="ORF">EB796_010247</name>
</gene>
<dbReference type="InterPro" id="IPR009836">
    <property type="entry name" value="GRDP-like"/>
</dbReference>
<reference evidence="1" key="1">
    <citation type="submission" date="2020-06" db="EMBL/GenBank/DDBJ databases">
        <title>Draft genome of Bugula neritina, a colonial animal packing powerful symbionts and potential medicines.</title>
        <authorList>
            <person name="Rayko M."/>
        </authorList>
    </citation>
    <scope>NUCLEOTIDE SEQUENCE [LARGE SCALE GENOMIC DNA]</scope>
    <source>
        <strain evidence="1">Kwan_BN1</strain>
    </source>
</reference>
<evidence type="ECO:0000313" key="2">
    <source>
        <dbReference type="Proteomes" id="UP000593567"/>
    </source>
</evidence>
<accession>A0A7J7K1G4</accession>
<dbReference type="OrthoDB" id="2684236at2759"/>
<dbReference type="Pfam" id="PF07173">
    <property type="entry name" value="GRDP-like"/>
    <property type="match status" value="1"/>
</dbReference>
<dbReference type="PANTHER" id="PTHR34365">
    <property type="entry name" value="ENOLASE (DUF1399)"/>
    <property type="match status" value="1"/>
</dbReference>